<dbReference type="Gene3D" id="1.50.10.130">
    <property type="entry name" value="Terpene synthase, N-terminal domain"/>
    <property type="match status" value="1"/>
</dbReference>
<sequence length="78" mass="9449">MEMKEEKSNGDSMTEKQDPYTTGLRFRLLWQYGLEVSREVPDNNQAVRHALELPLHWRVEWIDARWQIQAYEEDNVRD</sequence>
<dbReference type="EMBL" id="PGOL01000304">
    <property type="protein sequence ID" value="PKI72957.1"/>
    <property type="molecule type" value="Genomic_DNA"/>
</dbReference>
<evidence type="ECO:0000313" key="2">
    <source>
        <dbReference type="Proteomes" id="UP000233551"/>
    </source>
</evidence>
<dbReference type="GO" id="GO:0010333">
    <property type="term" value="F:terpene synthase activity"/>
    <property type="evidence" value="ECO:0007669"/>
    <property type="project" value="InterPro"/>
</dbReference>
<proteinExistence type="predicted"/>
<comment type="caution">
    <text evidence="1">The sequence shown here is derived from an EMBL/GenBank/DDBJ whole genome shotgun (WGS) entry which is preliminary data.</text>
</comment>
<evidence type="ECO:0000313" key="1">
    <source>
        <dbReference type="EMBL" id="PKI72957.1"/>
    </source>
</evidence>
<name>A0A2I0KWW2_PUNGR</name>
<organism evidence="1 2">
    <name type="scientific">Punica granatum</name>
    <name type="common">Pomegranate</name>
    <dbReference type="NCBI Taxonomy" id="22663"/>
    <lineage>
        <taxon>Eukaryota</taxon>
        <taxon>Viridiplantae</taxon>
        <taxon>Streptophyta</taxon>
        <taxon>Embryophyta</taxon>
        <taxon>Tracheophyta</taxon>
        <taxon>Spermatophyta</taxon>
        <taxon>Magnoliopsida</taxon>
        <taxon>eudicotyledons</taxon>
        <taxon>Gunneridae</taxon>
        <taxon>Pentapetalae</taxon>
        <taxon>rosids</taxon>
        <taxon>malvids</taxon>
        <taxon>Myrtales</taxon>
        <taxon>Lythraceae</taxon>
        <taxon>Punica</taxon>
    </lineage>
</organism>
<dbReference type="Proteomes" id="UP000233551">
    <property type="component" value="Unassembled WGS sequence"/>
</dbReference>
<dbReference type="AlphaFoldDB" id="A0A2I0KWW2"/>
<accession>A0A2I0KWW2</accession>
<keyword evidence="2" id="KW-1185">Reference proteome</keyword>
<gene>
    <name evidence="1" type="ORF">CRG98_006657</name>
</gene>
<protein>
    <submittedName>
        <fullName evidence="1">Uncharacterized protein</fullName>
    </submittedName>
</protein>
<dbReference type="SUPFAM" id="SSF48239">
    <property type="entry name" value="Terpenoid cyclases/Protein prenyltransferases"/>
    <property type="match status" value="1"/>
</dbReference>
<dbReference type="InterPro" id="IPR036965">
    <property type="entry name" value="Terpene_synth_N_sf"/>
</dbReference>
<dbReference type="InterPro" id="IPR008930">
    <property type="entry name" value="Terpenoid_cyclase/PrenylTrfase"/>
</dbReference>
<reference evidence="1 2" key="1">
    <citation type="submission" date="2017-11" db="EMBL/GenBank/DDBJ databases">
        <title>De-novo sequencing of pomegranate (Punica granatum L.) genome.</title>
        <authorList>
            <person name="Akparov Z."/>
            <person name="Amiraslanov A."/>
            <person name="Hajiyeva S."/>
            <person name="Abbasov M."/>
            <person name="Kaur K."/>
            <person name="Hamwieh A."/>
            <person name="Solovyev V."/>
            <person name="Salamov A."/>
            <person name="Braich B."/>
            <person name="Kosarev P."/>
            <person name="Mahmoud A."/>
            <person name="Hajiyev E."/>
            <person name="Babayeva S."/>
            <person name="Izzatullayeva V."/>
            <person name="Mammadov A."/>
            <person name="Mammadov A."/>
            <person name="Sharifova S."/>
            <person name="Ojaghi J."/>
            <person name="Eynullazada K."/>
            <person name="Bayramov B."/>
            <person name="Abdulazimova A."/>
            <person name="Shahmuradov I."/>
        </authorList>
    </citation>
    <scope>NUCLEOTIDE SEQUENCE [LARGE SCALE GENOMIC DNA]</scope>
    <source>
        <strain evidence="2">cv. AG2017</strain>
        <tissue evidence="1">Leaf</tissue>
    </source>
</reference>